<dbReference type="AlphaFoldDB" id="A0A9X2I7M9"/>
<gene>
    <name evidence="1" type="ORF">MF646_20780</name>
</gene>
<name>A0A9X2I7M9_9BACI</name>
<keyword evidence="2" id="KW-1185">Reference proteome</keyword>
<dbReference type="EMBL" id="JAKRYL010000032">
    <property type="protein sequence ID" value="MCL7749557.1"/>
    <property type="molecule type" value="Genomic_DNA"/>
</dbReference>
<sequence length="55" mass="6298">MDKNFKPSGYNSLSPYFVVNGAQKMVDLLTKLFNGKELRRYDMPDGSIMHVENSN</sequence>
<dbReference type="Proteomes" id="UP001139150">
    <property type="component" value="Unassembled WGS sequence"/>
</dbReference>
<protein>
    <submittedName>
        <fullName evidence="1">Uncharacterized protein</fullName>
    </submittedName>
</protein>
<comment type="caution">
    <text evidence="1">The sequence shown here is derived from an EMBL/GenBank/DDBJ whole genome shotgun (WGS) entry which is preliminary data.</text>
</comment>
<dbReference type="RefSeq" id="WP_250098417.1">
    <property type="nucleotide sequence ID" value="NZ_JAKRYL010000032.1"/>
</dbReference>
<organism evidence="1 2">
    <name type="scientific">Halalkalibacter alkaliphilus</name>
    <dbReference type="NCBI Taxonomy" id="2917993"/>
    <lineage>
        <taxon>Bacteria</taxon>
        <taxon>Bacillati</taxon>
        <taxon>Bacillota</taxon>
        <taxon>Bacilli</taxon>
        <taxon>Bacillales</taxon>
        <taxon>Bacillaceae</taxon>
        <taxon>Halalkalibacter</taxon>
    </lineage>
</organism>
<reference evidence="1" key="1">
    <citation type="submission" date="2022-02" db="EMBL/GenBank/DDBJ databases">
        <title>Halalkalibacter sp. nov. isolated from Lonar Lake, India.</title>
        <authorList>
            <person name="Joshi A."/>
            <person name="Thite S."/>
            <person name="Lodha T."/>
        </authorList>
    </citation>
    <scope>NUCLEOTIDE SEQUENCE</scope>
    <source>
        <strain evidence="1">MEB205</strain>
    </source>
</reference>
<evidence type="ECO:0000313" key="1">
    <source>
        <dbReference type="EMBL" id="MCL7749557.1"/>
    </source>
</evidence>
<accession>A0A9X2I7M9</accession>
<proteinExistence type="predicted"/>
<evidence type="ECO:0000313" key="2">
    <source>
        <dbReference type="Proteomes" id="UP001139150"/>
    </source>
</evidence>